<feature type="domain" description="RRM" evidence="4">
    <location>
        <begin position="156"/>
        <end position="231"/>
    </location>
</feature>
<proteinExistence type="predicted"/>
<dbReference type="InterPro" id="IPR035979">
    <property type="entry name" value="RBD_domain_sf"/>
</dbReference>
<dbReference type="EMBL" id="HBIR01016419">
    <property type="protein sequence ID" value="CAE0541413.1"/>
    <property type="molecule type" value="Transcribed_RNA"/>
</dbReference>
<feature type="compositionally biased region" description="Pro residues" evidence="3">
    <location>
        <begin position="1"/>
        <end position="28"/>
    </location>
</feature>
<dbReference type="Pfam" id="PF00076">
    <property type="entry name" value="RRM_1"/>
    <property type="match status" value="3"/>
</dbReference>
<evidence type="ECO:0000313" key="5">
    <source>
        <dbReference type="EMBL" id="CAE0541413.1"/>
    </source>
</evidence>
<dbReference type="InterPro" id="IPR012677">
    <property type="entry name" value="Nucleotide-bd_a/b_plait_sf"/>
</dbReference>
<feature type="compositionally biased region" description="Low complexity" evidence="3">
    <location>
        <begin position="43"/>
        <end position="56"/>
    </location>
</feature>
<reference evidence="5" key="1">
    <citation type="submission" date="2021-01" db="EMBL/GenBank/DDBJ databases">
        <authorList>
            <person name="Corre E."/>
            <person name="Pelletier E."/>
            <person name="Niang G."/>
            <person name="Scheremetjew M."/>
            <person name="Finn R."/>
            <person name="Kale V."/>
            <person name="Holt S."/>
            <person name="Cochrane G."/>
            <person name="Meng A."/>
            <person name="Brown T."/>
            <person name="Cohen L."/>
        </authorList>
    </citation>
    <scope>NUCLEOTIDE SEQUENCE</scope>
    <source>
        <strain evidence="5">379</strain>
    </source>
</reference>
<feature type="region of interest" description="Disordered" evidence="3">
    <location>
        <begin position="1"/>
        <end position="60"/>
    </location>
</feature>
<feature type="domain" description="RRM" evidence="4">
    <location>
        <begin position="257"/>
        <end position="334"/>
    </location>
</feature>
<evidence type="ECO:0000256" key="1">
    <source>
        <dbReference type="ARBA" id="ARBA00022884"/>
    </source>
</evidence>
<feature type="region of interest" description="Disordered" evidence="3">
    <location>
        <begin position="223"/>
        <end position="252"/>
    </location>
</feature>
<dbReference type="GO" id="GO:0003729">
    <property type="term" value="F:mRNA binding"/>
    <property type="evidence" value="ECO:0007669"/>
    <property type="project" value="TreeGrafter"/>
</dbReference>
<evidence type="ECO:0000256" key="2">
    <source>
        <dbReference type="PROSITE-ProRule" id="PRU00176"/>
    </source>
</evidence>
<name>A0A7S3W903_EMIHU</name>
<keyword evidence="1 2" id="KW-0694">RNA-binding</keyword>
<dbReference type="PANTHER" id="PTHR48025">
    <property type="entry name" value="OS02G0815200 PROTEIN"/>
    <property type="match status" value="1"/>
</dbReference>
<dbReference type="Gene3D" id="3.30.70.330">
    <property type="match status" value="3"/>
</dbReference>
<dbReference type="InterPro" id="IPR000504">
    <property type="entry name" value="RRM_dom"/>
</dbReference>
<dbReference type="InterPro" id="IPR050502">
    <property type="entry name" value="Euk_RNA-bind_prot"/>
</dbReference>
<protein>
    <recommendedName>
        <fullName evidence="4">RRM domain-containing protein</fullName>
    </recommendedName>
</protein>
<dbReference type="PANTHER" id="PTHR48025:SF1">
    <property type="entry name" value="RRM DOMAIN-CONTAINING PROTEIN"/>
    <property type="match status" value="1"/>
</dbReference>
<dbReference type="PROSITE" id="PS50102">
    <property type="entry name" value="RRM"/>
    <property type="match status" value="3"/>
</dbReference>
<dbReference type="SUPFAM" id="SSF54928">
    <property type="entry name" value="RNA-binding domain, RBD"/>
    <property type="match status" value="3"/>
</dbReference>
<organism evidence="5">
    <name type="scientific">Emiliania huxleyi</name>
    <name type="common">Coccolithophore</name>
    <name type="synonym">Pontosphaera huxleyi</name>
    <dbReference type="NCBI Taxonomy" id="2903"/>
    <lineage>
        <taxon>Eukaryota</taxon>
        <taxon>Haptista</taxon>
        <taxon>Haptophyta</taxon>
        <taxon>Prymnesiophyceae</taxon>
        <taxon>Isochrysidales</taxon>
        <taxon>Noelaerhabdaceae</taxon>
        <taxon>Emiliania</taxon>
    </lineage>
</organism>
<dbReference type="AlphaFoldDB" id="A0A7S3W903"/>
<sequence>MPRSPPLPPPPRSPPTPPRQPPPPPPRQPLRRLPPKAEEAAEEAAPATSAATPAAEGEGGRVFLGNLPWSVTDEQIKEVFAKCGEITKIEWLTHADSGKFKGAGFLQFASAAAADAATKLNGNDLDGRAMKVEIATAKKERAGGAAGNSDPGEPSNSIFLGNLAWNIEEETVRAAFKDCGAISRIKWVEKDGEFRGIAFIDFESVEAATKAVALNGVDLGGRPARINFSKPREPRPADPNKPQRTYKPQKEKPEGCVELFIGNLPWSIDDDKITNFFKSAGTVTNVRWLNDRETQEFKGVGFVTFSSTEEVDKAVELAGESIDGRQIRIDYAGQKKEGNGGGNTWQKKW</sequence>
<dbReference type="SMART" id="SM00360">
    <property type="entry name" value="RRM"/>
    <property type="match status" value="3"/>
</dbReference>
<evidence type="ECO:0000256" key="3">
    <source>
        <dbReference type="SAM" id="MobiDB-lite"/>
    </source>
</evidence>
<evidence type="ECO:0000259" key="4">
    <source>
        <dbReference type="PROSITE" id="PS50102"/>
    </source>
</evidence>
<accession>A0A7S3W903</accession>
<feature type="domain" description="RRM" evidence="4">
    <location>
        <begin position="60"/>
        <end position="137"/>
    </location>
</feature>
<gene>
    <name evidence="5" type="ORF">EHUX00137_LOCUS12268</name>
</gene>